<reference evidence="2 3" key="1">
    <citation type="submission" date="2019-11" db="EMBL/GenBank/DDBJ databases">
        <title>Whole genome sequence of Oryza granulata.</title>
        <authorList>
            <person name="Li W."/>
        </authorList>
    </citation>
    <scope>NUCLEOTIDE SEQUENCE [LARGE SCALE GENOMIC DNA]</scope>
    <source>
        <strain evidence="3">cv. Menghai</strain>
        <tissue evidence="2">Leaf</tissue>
    </source>
</reference>
<evidence type="ECO:0000256" key="1">
    <source>
        <dbReference type="SAM" id="SignalP"/>
    </source>
</evidence>
<accession>A0A6G1DL78</accession>
<organism evidence="2 3">
    <name type="scientific">Oryza meyeriana var. granulata</name>
    <dbReference type="NCBI Taxonomy" id="110450"/>
    <lineage>
        <taxon>Eukaryota</taxon>
        <taxon>Viridiplantae</taxon>
        <taxon>Streptophyta</taxon>
        <taxon>Embryophyta</taxon>
        <taxon>Tracheophyta</taxon>
        <taxon>Spermatophyta</taxon>
        <taxon>Magnoliopsida</taxon>
        <taxon>Liliopsida</taxon>
        <taxon>Poales</taxon>
        <taxon>Poaceae</taxon>
        <taxon>BOP clade</taxon>
        <taxon>Oryzoideae</taxon>
        <taxon>Oryzeae</taxon>
        <taxon>Oryzinae</taxon>
        <taxon>Oryza</taxon>
        <taxon>Oryza meyeriana</taxon>
    </lineage>
</organism>
<name>A0A6G1DL78_9ORYZ</name>
<keyword evidence="3" id="KW-1185">Reference proteome</keyword>
<comment type="caution">
    <text evidence="2">The sequence shown here is derived from an EMBL/GenBank/DDBJ whole genome shotgun (WGS) entry which is preliminary data.</text>
</comment>
<dbReference type="EMBL" id="SPHZ02000006">
    <property type="protein sequence ID" value="KAF0912962.1"/>
    <property type="molecule type" value="Genomic_DNA"/>
</dbReference>
<sequence length="115" mass="11899">MASAAAKLAAVLCMLVVAAQLKTASSTSTRAHVDDATSSSALLGQLQELDEEVRLAEELVLLDDDGDSGATICPSNCQKCLVKCAGSCVVEIISPPTFVACFLKCAVTKVCFGKM</sequence>
<proteinExistence type="predicted"/>
<feature type="signal peptide" evidence="1">
    <location>
        <begin position="1"/>
        <end position="26"/>
    </location>
</feature>
<keyword evidence="1" id="KW-0732">Signal</keyword>
<evidence type="ECO:0000313" key="2">
    <source>
        <dbReference type="EMBL" id="KAF0912962.1"/>
    </source>
</evidence>
<feature type="chain" id="PRO_5026169298" description="Epidermal patterning factor-like protein" evidence="1">
    <location>
        <begin position="27"/>
        <end position="115"/>
    </location>
</feature>
<dbReference type="Proteomes" id="UP000479710">
    <property type="component" value="Unassembled WGS sequence"/>
</dbReference>
<evidence type="ECO:0008006" key="4">
    <source>
        <dbReference type="Google" id="ProtNLM"/>
    </source>
</evidence>
<protein>
    <recommendedName>
        <fullName evidence="4">Epidermal patterning factor-like protein</fullName>
    </recommendedName>
</protein>
<evidence type="ECO:0000313" key="3">
    <source>
        <dbReference type="Proteomes" id="UP000479710"/>
    </source>
</evidence>
<dbReference type="OrthoDB" id="692529at2759"/>
<dbReference type="AlphaFoldDB" id="A0A6G1DL78"/>
<gene>
    <name evidence="2" type="ORF">E2562_019771</name>
</gene>